<evidence type="ECO:0000313" key="2">
    <source>
        <dbReference type="EMBL" id="KAH9629624.1"/>
    </source>
</evidence>
<feature type="non-terminal residue" evidence="2">
    <location>
        <position position="1"/>
    </location>
</feature>
<comment type="caution">
    <text evidence="2">The sequence shown here is derived from an EMBL/GenBank/DDBJ whole genome shotgun (WGS) entry which is preliminary data.</text>
</comment>
<dbReference type="Proteomes" id="UP000814243">
    <property type="component" value="Unassembled WGS sequence"/>
</dbReference>
<dbReference type="EMBL" id="JACEFF010000857">
    <property type="protein sequence ID" value="KAH9629624.1"/>
    <property type="molecule type" value="Genomic_DNA"/>
</dbReference>
<gene>
    <name evidence="2" type="ORF">HF086_003094</name>
</gene>
<proteinExistence type="predicted"/>
<evidence type="ECO:0000313" key="3">
    <source>
        <dbReference type="Proteomes" id="UP000814243"/>
    </source>
</evidence>
<protein>
    <submittedName>
        <fullName evidence="2">Uncharacterized protein</fullName>
    </submittedName>
</protein>
<sequence length="65" mass="7879">MRNMRGNDEKTSLKPRLNYWKLQVQVQLQTPMKKDVHKMHNMKANDEKTSPKPRRNYWKPQVATQ</sequence>
<name>A0A922M3K0_SPOEX</name>
<evidence type="ECO:0000256" key="1">
    <source>
        <dbReference type="SAM" id="MobiDB-lite"/>
    </source>
</evidence>
<organism evidence="2 3">
    <name type="scientific">Spodoptera exigua</name>
    <name type="common">Beet armyworm</name>
    <name type="synonym">Noctua fulgens</name>
    <dbReference type="NCBI Taxonomy" id="7107"/>
    <lineage>
        <taxon>Eukaryota</taxon>
        <taxon>Metazoa</taxon>
        <taxon>Ecdysozoa</taxon>
        <taxon>Arthropoda</taxon>
        <taxon>Hexapoda</taxon>
        <taxon>Insecta</taxon>
        <taxon>Pterygota</taxon>
        <taxon>Neoptera</taxon>
        <taxon>Endopterygota</taxon>
        <taxon>Lepidoptera</taxon>
        <taxon>Glossata</taxon>
        <taxon>Ditrysia</taxon>
        <taxon>Noctuoidea</taxon>
        <taxon>Noctuidae</taxon>
        <taxon>Amphipyrinae</taxon>
        <taxon>Spodoptera</taxon>
    </lineage>
</organism>
<feature type="region of interest" description="Disordered" evidence="1">
    <location>
        <begin position="32"/>
        <end position="65"/>
    </location>
</feature>
<dbReference type="AlphaFoldDB" id="A0A922M3K0"/>
<accession>A0A922M3K0</accession>
<reference evidence="2" key="1">
    <citation type="journal article" date="2021" name="G3 (Bethesda)">
        <title>Genome and transcriptome analysis of the beet armyworm Spodoptera exigua reveals targets for pest control. .</title>
        <authorList>
            <person name="Simon S."/>
            <person name="Breeschoten T."/>
            <person name="Jansen H.J."/>
            <person name="Dirks R.P."/>
            <person name="Schranz M.E."/>
            <person name="Ros V.I.D."/>
        </authorList>
    </citation>
    <scope>NUCLEOTIDE SEQUENCE</scope>
    <source>
        <strain evidence="2">TB_SE_WUR_2020</strain>
    </source>
</reference>